<evidence type="ECO:0000313" key="4">
    <source>
        <dbReference type="Proteomes" id="UP001176961"/>
    </source>
</evidence>
<reference evidence="3" key="1">
    <citation type="submission" date="2023-07" db="EMBL/GenBank/DDBJ databases">
        <authorList>
            <consortium name="CYATHOMIX"/>
        </authorList>
    </citation>
    <scope>NUCLEOTIDE SEQUENCE</scope>
    <source>
        <strain evidence="3">N/A</strain>
    </source>
</reference>
<feature type="region of interest" description="Disordered" evidence="1">
    <location>
        <begin position="158"/>
        <end position="228"/>
    </location>
</feature>
<protein>
    <submittedName>
        <fullName evidence="3">Uncharacterized protein</fullName>
    </submittedName>
</protein>
<feature type="chain" id="PRO_5041261122" evidence="2">
    <location>
        <begin position="16"/>
        <end position="291"/>
    </location>
</feature>
<sequence length="291" mass="32150">MLTILLCSWLIGVTAKSLSSPSETLLGSDKKANTPDVFKEPGAMDQEIPMNYSRTTFRFEYNDNGTEIIAPKEVAFEIIPVDYLCSFCKAIIEKLKIRQKEEAEFEKNMQDECKNSNHTSLDGENVCALINKVNLQRLQEDSAAKICAEEKLCLGKEEEQNIKEEEDEETEKKRPEPPPTLEKGKNQEAVKEEQEKFSKSKTVEAVPAVKGDEQPKKTDTGTPSAKEDASVLAVSGAHLDSSAIASSLDNAVNIASGRTGGVAKVSPNGRLYLDRTVQLKLEVEDPKVENR</sequence>
<evidence type="ECO:0000313" key="3">
    <source>
        <dbReference type="EMBL" id="CAJ0605361.1"/>
    </source>
</evidence>
<keyword evidence="4" id="KW-1185">Reference proteome</keyword>
<dbReference type="Proteomes" id="UP001176961">
    <property type="component" value="Unassembled WGS sequence"/>
</dbReference>
<evidence type="ECO:0000256" key="1">
    <source>
        <dbReference type="SAM" id="MobiDB-lite"/>
    </source>
</evidence>
<accession>A0AA36MB02</accession>
<evidence type="ECO:0000256" key="2">
    <source>
        <dbReference type="SAM" id="SignalP"/>
    </source>
</evidence>
<comment type="caution">
    <text evidence="3">The sequence shown here is derived from an EMBL/GenBank/DDBJ whole genome shotgun (WGS) entry which is preliminary data.</text>
</comment>
<feature type="compositionally biased region" description="Basic and acidic residues" evidence="1">
    <location>
        <begin position="210"/>
        <end position="228"/>
    </location>
</feature>
<gene>
    <name evidence="3" type="ORF">CYNAS_LOCUS17344</name>
</gene>
<proteinExistence type="predicted"/>
<keyword evidence="2" id="KW-0732">Signal</keyword>
<feature type="signal peptide" evidence="2">
    <location>
        <begin position="1"/>
        <end position="15"/>
    </location>
</feature>
<dbReference type="AlphaFoldDB" id="A0AA36MB02"/>
<organism evidence="3 4">
    <name type="scientific">Cylicocyclus nassatus</name>
    <name type="common">Nematode worm</name>
    <dbReference type="NCBI Taxonomy" id="53992"/>
    <lineage>
        <taxon>Eukaryota</taxon>
        <taxon>Metazoa</taxon>
        <taxon>Ecdysozoa</taxon>
        <taxon>Nematoda</taxon>
        <taxon>Chromadorea</taxon>
        <taxon>Rhabditida</taxon>
        <taxon>Rhabditina</taxon>
        <taxon>Rhabditomorpha</taxon>
        <taxon>Strongyloidea</taxon>
        <taxon>Strongylidae</taxon>
        <taxon>Cylicocyclus</taxon>
    </lineage>
</organism>
<dbReference type="EMBL" id="CATQJL010000316">
    <property type="protein sequence ID" value="CAJ0605361.1"/>
    <property type="molecule type" value="Genomic_DNA"/>
</dbReference>
<feature type="compositionally biased region" description="Basic and acidic residues" evidence="1">
    <location>
        <begin position="170"/>
        <end position="202"/>
    </location>
</feature>
<name>A0AA36MB02_CYLNA</name>